<dbReference type="Pfam" id="PF13602">
    <property type="entry name" value="ADH_zinc_N_2"/>
    <property type="match status" value="1"/>
</dbReference>
<dbReference type="InterPro" id="IPR020843">
    <property type="entry name" value="ER"/>
</dbReference>
<dbReference type="InterPro" id="IPR011032">
    <property type="entry name" value="GroES-like_sf"/>
</dbReference>
<dbReference type="GO" id="GO:0005739">
    <property type="term" value="C:mitochondrion"/>
    <property type="evidence" value="ECO:0007669"/>
    <property type="project" value="TreeGrafter"/>
</dbReference>
<reference evidence="2" key="1">
    <citation type="journal article" date="2022" name="G3 (Bethesda)">
        <title>High quality genome of the basidiomycete yeast Dioszegia hungarica PDD-24b-2 isolated from cloud water.</title>
        <authorList>
            <person name="Jarrige D."/>
            <person name="Haridas S."/>
            <person name="Bleykasten-Grosshans C."/>
            <person name="Joly M."/>
            <person name="Nadalig T."/>
            <person name="Sancelme M."/>
            <person name="Vuilleumier S."/>
            <person name="Grigoriev I.V."/>
            <person name="Amato P."/>
            <person name="Bringel F."/>
        </authorList>
    </citation>
    <scope>NUCLEOTIDE SEQUENCE</scope>
    <source>
        <strain evidence="2">PDD-24b-2</strain>
    </source>
</reference>
<dbReference type="Gene3D" id="3.90.180.10">
    <property type="entry name" value="Medium-chain alcohol dehydrogenases, catalytic domain"/>
    <property type="match status" value="1"/>
</dbReference>
<dbReference type="EMBL" id="JAKWFO010000002">
    <property type="protein sequence ID" value="KAI9638863.1"/>
    <property type="molecule type" value="Genomic_DNA"/>
</dbReference>
<dbReference type="SUPFAM" id="SSF51735">
    <property type="entry name" value="NAD(P)-binding Rossmann-fold domains"/>
    <property type="match status" value="1"/>
</dbReference>
<dbReference type="AlphaFoldDB" id="A0AA38LXN7"/>
<dbReference type="InterPro" id="IPR050700">
    <property type="entry name" value="YIM1/Zinc_Alcohol_DH_Fams"/>
</dbReference>
<organism evidence="2 3">
    <name type="scientific">Dioszegia hungarica</name>
    <dbReference type="NCBI Taxonomy" id="4972"/>
    <lineage>
        <taxon>Eukaryota</taxon>
        <taxon>Fungi</taxon>
        <taxon>Dikarya</taxon>
        <taxon>Basidiomycota</taxon>
        <taxon>Agaricomycotina</taxon>
        <taxon>Tremellomycetes</taxon>
        <taxon>Tremellales</taxon>
        <taxon>Bulleribasidiaceae</taxon>
        <taxon>Dioszegia</taxon>
    </lineage>
</organism>
<comment type="caution">
    <text evidence="2">The sequence shown here is derived from an EMBL/GenBank/DDBJ whole genome shotgun (WGS) entry which is preliminary data.</text>
</comment>
<protein>
    <submittedName>
        <fullName evidence="2">Chaperonin 10-like protein</fullName>
    </submittedName>
</protein>
<dbReference type="SMART" id="SM00829">
    <property type="entry name" value="PKS_ER"/>
    <property type="match status" value="1"/>
</dbReference>
<dbReference type="GeneID" id="77730954"/>
<evidence type="ECO:0000313" key="2">
    <source>
        <dbReference type="EMBL" id="KAI9638863.1"/>
    </source>
</evidence>
<gene>
    <name evidence="2" type="ORF">MKK02DRAFT_41890</name>
</gene>
<accession>A0AA38LXN7</accession>
<dbReference type="Pfam" id="PF08240">
    <property type="entry name" value="ADH_N"/>
    <property type="match status" value="1"/>
</dbReference>
<dbReference type="InterPro" id="IPR013154">
    <property type="entry name" value="ADH-like_N"/>
</dbReference>
<dbReference type="Proteomes" id="UP001164286">
    <property type="component" value="Unassembled WGS sequence"/>
</dbReference>
<dbReference type="InterPro" id="IPR036291">
    <property type="entry name" value="NAD(P)-bd_dom_sf"/>
</dbReference>
<dbReference type="RefSeq" id="XP_052948640.1">
    <property type="nucleotide sequence ID" value="XM_053091749.1"/>
</dbReference>
<name>A0AA38LXN7_9TREE</name>
<proteinExistence type="predicted"/>
<keyword evidence="3" id="KW-1185">Reference proteome</keyword>
<dbReference type="SUPFAM" id="SSF50129">
    <property type="entry name" value="GroES-like"/>
    <property type="match status" value="1"/>
</dbReference>
<evidence type="ECO:0000313" key="3">
    <source>
        <dbReference type="Proteomes" id="UP001164286"/>
    </source>
</evidence>
<dbReference type="CDD" id="cd08267">
    <property type="entry name" value="MDR1"/>
    <property type="match status" value="1"/>
</dbReference>
<feature type="domain" description="Enoyl reductase (ER)" evidence="1">
    <location>
        <begin position="11"/>
        <end position="370"/>
    </location>
</feature>
<sequence>MSTAWQYTTRGRLSTTIKQVSKPIPNPKADEVVVKVKAAALNPVENQIAQSPDVLLNFMGAPPMGTPFVPCWDFSGIIHSVGAGVKDHSAGDEVFGMIPNMTGNGSLQEYVAVSAAAPFVKKPEGLSWTDAAALPLAYGTVYTALINYGRLAFNPHPADVGRRSVLILGGSSGTGSMGIQLAKKMGLKVVTTCSGKNTDFVKKLGADEVIDYTQEHVAQRALHSQYAPYAVVLDCVGGTDLIPHLDHLILNDPVAPQLGIYVTIVGDKTGRDAMGGAITNQQYYYPSQAIRQLRGRLNDYLPSWLPGRSALASRRYACIMLSPSKAMFETIAEFMKTAKEVQIDSVHAYKDAPAAFTRIESGRARGKVVVEVSK</sequence>
<dbReference type="GO" id="GO:0016491">
    <property type="term" value="F:oxidoreductase activity"/>
    <property type="evidence" value="ECO:0007669"/>
    <property type="project" value="InterPro"/>
</dbReference>
<evidence type="ECO:0000259" key="1">
    <source>
        <dbReference type="SMART" id="SM00829"/>
    </source>
</evidence>
<dbReference type="PANTHER" id="PTHR11695">
    <property type="entry name" value="ALCOHOL DEHYDROGENASE RELATED"/>
    <property type="match status" value="1"/>
</dbReference>
<dbReference type="Gene3D" id="3.40.50.720">
    <property type="entry name" value="NAD(P)-binding Rossmann-like Domain"/>
    <property type="match status" value="1"/>
</dbReference>
<dbReference type="PANTHER" id="PTHR11695:SF294">
    <property type="entry name" value="RETICULON-4-INTERACTING PROTEIN 1, MITOCHONDRIAL"/>
    <property type="match status" value="1"/>
</dbReference>